<dbReference type="Gene3D" id="2.60.120.10">
    <property type="entry name" value="Jelly Rolls"/>
    <property type="match status" value="1"/>
</dbReference>
<keyword evidence="2" id="KW-1185">Reference proteome</keyword>
<dbReference type="InterPro" id="IPR011051">
    <property type="entry name" value="RmlC_Cupin_sf"/>
</dbReference>
<dbReference type="AlphaFoldDB" id="A0A3E0DVQ3"/>
<dbReference type="Proteomes" id="UP000256405">
    <property type="component" value="Unassembled WGS sequence"/>
</dbReference>
<reference evidence="1 2" key="1">
    <citation type="submission" date="2018-08" db="EMBL/GenBank/DDBJ databases">
        <title>Genomic Encyclopedia of Archaeal and Bacterial Type Strains, Phase II (KMG-II): from individual species to whole genera.</title>
        <authorList>
            <person name="Goeker M."/>
        </authorList>
    </citation>
    <scope>NUCLEOTIDE SEQUENCE [LARGE SCALE GENOMIC DNA]</scope>
    <source>
        <strain evidence="1 2">DSM 15986</strain>
    </source>
</reference>
<comment type="caution">
    <text evidence="1">The sequence shown here is derived from an EMBL/GenBank/DDBJ whole genome shotgun (WGS) entry which is preliminary data.</text>
</comment>
<dbReference type="EMBL" id="QUNF01000009">
    <property type="protein sequence ID" value="REG88521.1"/>
    <property type="molecule type" value="Genomic_DNA"/>
</dbReference>
<evidence type="ECO:0008006" key="3">
    <source>
        <dbReference type="Google" id="ProtNLM"/>
    </source>
</evidence>
<name>A0A3E0DVQ3_9BACT</name>
<sequence>MLTKSSPFDILIQILEGLAEIIIEEESNMVQMGQVIIIPAHAKDRIKANSKFKMLSTIIKSGYEDISL</sequence>
<evidence type="ECO:0000313" key="2">
    <source>
        <dbReference type="Proteomes" id="UP000256405"/>
    </source>
</evidence>
<organism evidence="1 2">
    <name type="scientific">Algoriphagus antarcticus</name>
    <dbReference type="NCBI Taxonomy" id="238540"/>
    <lineage>
        <taxon>Bacteria</taxon>
        <taxon>Pseudomonadati</taxon>
        <taxon>Bacteroidota</taxon>
        <taxon>Cytophagia</taxon>
        <taxon>Cytophagales</taxon>
        <taxon>Cyclobacteriaceae</taxon>
        <taxon>Algoriphagus</taxon>
    </lineage>
</organism>
<evidence type="ECO:0000313" key="1">
    <source>
        <dbReference type="EMBL" id="REG88521.1"/>
    </source>
</evidence>
<dbReference type="InterPro" id="IPR014710">
    <property type="entry name" value="RmlC-like_jellyroll"/>
</dbReference>
<proteinExistence type="predicted"/>
<gene>
    <name evidence="1" type="ORF">C8N25_109136</name>
</gene>
<accession>A0A3E0DVQ3</accession>
<dbReference type="SUPFAM" id="SSF51182">
    <property type="entry name" value="RmlC-like cupins"/>
    <property type="match status" value="1"/>
</dbReference>
<protein>
    <recommendedName>
        <fullName evidence="3">Cupin 2 conserved barrel domain-containing protein</fullName>
    </recommendedName>
</protein>